<dbReference type="KEGG" id="gacu:117553682"/>
<keyword evidence="3" id="KW-0356">Hemostasis</keyword>
<keyword evidence="4" id="KW-0732">Signal</keyword>
<dbReference type="OrthoDB" id="9945370at2759"/>
<evidence type="ECO:0000256" key="5">
    <source>
        <dbReference type="ARBA" id="ARBA00023054"/>
    </source>
</evidence>
<evidence type="ECO:0000313" key="10">
    <source>
        <dbReference type="Proteomes" id="UP000515161"/>
    </source>
</evidence>
<dbReference type="GO" id="GO:0005201">
    <property type="term" value="F:extracellular matrix structural constituent"/>
    <property type="evidence" value="ECO:0007669"/>
    <property type="project" value="TreeGrafter"/>
</dbReference>
<dbReference type="AlphaFoldDB" id="A0A6P8VCP7"/>
<dbReference type="SUPFAM" id="SSF58010">
    <property type="entry name" value="Fibrinogen coiled-coil and central regions"/>
    <property type="match status" value="1"/>
</dbReference>
<comment type="subunit">
    <text evidence="8">Heterohexamer; disulfide linked. Contains 2 sets of 3 non-identical chains (alpha, beta and gamma). The 2 heterotrimers are in head to head conformation with the N-termini in a small central domain.</text>
</comment>
<dbReference type="GO" id="GO:0034116">
    <property type="term" value="P:positive regulation of heterotypic cell-cell adhesion"/>
    <property type="evidence" value="ECO:0007669"/>
    <property type="project" value="TreeGrafter"/>
</dbReference>
<dbReference type="GO" id="GO:0005577">
    <property type="term" value="C:fibrinogen complex"/>
    <property type="evidence" value="ECO:0007669"/>
    <property type="project" value="InterPro"/>
</dbReference>
<evidence type="ECO:0000313" key="11">
    <source>
        <dbReference type="RefSeq" id="XP_034083600.1"/>
    </source>
</evidence>
<dbReference type="RefSeq" id="XP_034083600.1">
    <property type="nucleotide sequence ID" value="XM_034227709.1"/>
</dbReference>
<evidence type="ECO:0000256" key="7">
    <source>
        <dbReference type="ARBA" id="ARBA00023157"/>
    </source>
</evidence>
<dbReference type="Proteomes" id="UP000515161">
    <property type="component" value="Unplaced"/>
</dbReference>
<accession>A0A6P8VCP7</accession>
<dbReference type="Pfam" id="PF08702">
    <property type="entry name" value="Fib_alpha"/>
    <property type="match status" value="1"/>
</dbReference>
<feature type="domain" description="Fibrinogen alpha/beta/gamma chain coiled coil" evidence="9">
    <location>
        <begin position="49"/>
        <end position="193"/>
    </location>
</feature>
<dbReference type="GO" id="GO:0030674">
    <property type="term" value="F:protein-macromolecule adaptor activity"/>
    <property type="evidence" value="ECO:0007669"/>
    <property type="project" value="TreeGrafter"/>
</dbReference>
<dbReference type="GO" id="GO:0005102">
    <property type="term" value="F:signaling receptor binding"/>
    <property type="evidence" value="ECO:0007669"/>
    <property type="project" value="InterPro"/>
</dbReference>
<organism evidence="10 11">
    <name type="scientific">Gymnodraco acuticeps</name>
    <name type="common">Antarctic dragonfish</name>
    <dbReference type="NCBI Taxonomy" id="8218"/>
    <lineage>
        <taxon>Eukaryota</taxon>
        <taxon>Metazoa</taxon>
        <taxon>Chordata</taxon>
        <taxon>Craniata</taxon>
        <taxon>Vertebrata</taxon>
        <taxon>Euteleostomi</taxon>
        <taxon>Actinopterygii</taxon>
        <taxon>Neopterygii</taxon>
        <taxon>Teleostei</taxon>
        <taxon>Neoteleostei</taxon>
        <taxon>Acanthomorphata</taxon>
        <taxon>Eupercaria</taxon>
        <taxon>Perciformes</taxon>
        <taxon>Notothenioidei</taxon>
        <taxon>Bathydraconidae</taxon>
        <taxon>Gymnodraco</taxon>
    </lineage>
</organism>
<keyword evidence="5" id="KW-0175">Coiled coil</keyword>
<evidence type="ECO:0000256" key="6">
    <source>
        <dbReference type="ARBA" id="ARBA00023084"/>
    </source>
</evidence>
<keyword evidence="2" id="KW-0964">Secreted</keyword>
<keyword evidence="10" id="KW-1185">Reference proteome</keyword>
<reference evidence="11 12" key="1">
    <citation type="submission" date="2025-04" db="UniProtKB">
        <authorList>
            <consortium name="RefSeq"/>
        </authorList>
    </citation>
    <scope>IDENTIFICATION</scope>
</reference>
<dbReference type="PANTHER" id="PTHR47221">
    <property type="entry name" value="FIBRINOGEN ALPHA CHAIN"/>
    <property type="match status" value="1"/>
</dbReference>
<proteinExistence type="predicted"/>
<evidence type="ECO:0000256" key="3">
    <source>
        <dbReference type="ARBA" id="ARBA00022696"/>
    </source>
</evidence>
<sequence length="275" mass="32047">MCDLEAGPRCADLNYLFYLFIFSAVCTRLQRQDGRQPSGHTHMKKHCRTHTHFPLCADDDWVSKCPSGCRLQGLISQMESKVERKLTKLCKIAKIHEDATEKSMAAMTRAYNHNRRFLVSRYVSELKFVEQSEVLALNLTSLRKRSSKLSLKLKEVNRDVQKQLVDLYRTEVEVDVQLRACSGSCKLVFPFSVDHHSFQTLQTDLRPRDKTPHQRRKVVSPPEDVPHMKLQTVDEHPTSSEYKSIPTVRRELLTQFEDIPQNRVFMEDFETEELH</sequence>
<evidence type="ECO:0000256" key="4">
    <source>
        <dbReference type="ARBA" id="ARBA00022729"/>
    </source>
</evidence>
<dbReference type="GeneID" id="117553682"/>
<comment type="subcellular location">
    <subcellularLocation>
        <location evidence="1">Secreted</location>
    </subcellularLocation>
</comment>
<name>A0A6P8VCP7_GYMAC</name>
<dbReference type="SMART" id="SM01212">
    <property type="entry name" value="Fib_alpha"/>
    <property type="match status" value="1"/>
</dbReference>
<dbReference type="PANTHER" id="PTHR47221:SF6">
    <property type="entry name" value="FIBRINOGEN ALPHA CHAIN"/>
    <property type="match status" value="1"/>
</dbReference>
<dbReference type="GO" id="GO:0051258">
    <property type="term" value="P:protein polymerization"/>
    <property type="evidence" value="ECO:0007669"/>
    <property type="project" value="InterPro"/>
</dbReference>
<evidence type="ECO:0000259" key="9">
    <source>
        <dbReference type="SMART" id="SM01212"/>
    </source>
</evidence>
<dbReference type="GO" id="GO:0072377">
    <property type="term" value="P:blood coagulation, common pathway"/>
    <property type="evidence" value="ECO:0007669"/>
    <property type="project" value="TreeGrafter"/>
</dbReference>
<dbReference type="GO" id="GO:0070527">
    <property type="term" value="P:platelet aggregation"/>
    <property type="evidence" value="ECO:0007669"/>
    <property type="project" value="TreeGrafter"/>
</dbReference>
<evidence type="ECO:0000313" key="12">
    <source>
        <dbReference type="RefSeq" id="XP_034083611.1"/>
    </source>
</evidence>
<dbReference type="InterPro" id="IPR037579">
    <property type="entry name" value="FIB_ANG-like"/>
</dbReference>
<protein>
    <submittedName>
        <fullName evidence="11 12">Fibrinogen alpha chain</fullName>
    </submittedName>
</protein>
<evidence type="ECO:0000256" key="8">
    <source>
        <dbReference type="ARBA" id="ARBA00025974"/>
    </source>
</evidence>
<dbReference type="InterPro" id="IPR012290">
    <property type="entry name" value="Fibrinogen_a/b/g_coil_dom"/>
</dbReference>
<evidence type="ECO:0000256" key="1">
    <source>
        <dbReference type="ARBA" id="ARBA00004613"/>
    </source>
</evidence>
<dbReference type="Gene3D" id="1.20.5.50">
    <property type="match status" value="1"/>
</dbReference>
<gene>
    <name evidence="11 12" type="primary">LOC117553682</name>
</gene>
<keyword evidence="6" id="KW-0094">Blood coagulation</keyword>
<dbReference type="GO" id="GO:0042730">
    <property type="term" value="P:fibrinolysis"/>
    <property type="evidence" value="ECO:0007669"/>
    <property type="project" value="TreeGrafter"/>
</dbReference>
<dbReference type="RefSeq" id="XP_034083611.1">
    <property type="nucleotide sequence ID" value="XM_034227720.1"/>
</dbReference>
<keyword evidence="7" id="KW-1015">Disulfide bond</keyword>
<evidence type="ECO:0000256" key="2">
    <source>
        <dbReference type="ARBA" id="ARBA00022525"/>
    </source>
</evidence>